<dbReference type="GO" id="GO:0005524">
    <property type="term" value="F:ATP binding"/>
    <property type="evidence" value="ECO:0007669"/>
    <property type="project" value="UniProtKB-UniRule"/>
</dbReference>
<dbReference type="PANTHER" id="PTHR43671">
    <property type="entry name" value="SERINE/THREONINE-PROTEIN KINASE NEK"/>
    <property type="match status" value="1"/>
</dbReference>
<dbReference type="GO" id="GO:0004674">
    <property type="term" value="F:protein serine/threonine kinase activity"/>
    <property type="evidence" value="ECO:0007669"/>
    <property type="project" value="UniProtKB-EC"/>
</dbReference>
<gene>
    <name evidence="9" type="ORF">PT85_12280</name>
</gene>
<evidence type="ECO:0000256" key="2">
    <source>
        <dbReference type="ARBA" id="ARBA00012513"/>
    </source>
</evidence>
<evidence type="ECO:0000313" key="9">
    <source>
        <dbReference type="EMBL" id="KHO64942.1"/>
    </source>
</evidence>
<keyword evidence="5" id="KW-0418">Kinase</keyword>
<dbReference type="Proteomes" id="UP000030980">
    <property type="component" value="Unassembled WGS sequence"/>
</dbReference>
<keyword evidence="3" id="KW-0808">Transferase</keyword>
<dbReference type="InterPro" id="IPR011009">
    <property type="entry name" value="Kinase-like_dom_sf"/>
</dbReference>
<evidence type="ECO:0000313" key="10">
    <source>
        <dbReference type="Proteomes" id="UP000030980"/>
    </source>
</evidence>
<evidence type="ECO:0000259" key="8">
    <source>
        <dbReference type="PROSITE" id="PS50011"/>
    </source>
</evidence>
<keyword evidence="6 7" id="KW-0067">ATP-binding</keyword>
<dbReference type="InterPro" id="IPR017441">
    <property type="entry name" value="Protein_kinase_ATP_BS"/>
</dbReference>
<evidence type="ECO:0000256" key="3">
    <source>
        <dbReference type="ARBA" id="ARBA00022679"/>
    </source>
</evidence>
<dbReference type="SUPFAM" id="SSF56112">
    <property type="entry name" value="Protein kinase-like (PK-like)"/>
    <property type="match status" value="1"/>
</dbReference>
<dbReference type="Gene3D" id="1.10.510.10">
    <property type="entry name" value="Transferase(Phosphotransferase) domain 1"/>
    <property type="match status" value="1"/>
</dbReference>
<feature type="binding site" evidence="7">
    <location>
        <position position="75"/>
    </location>
    <ligand>
        <name>ATP</name>
        <dbReference type="ChEBI" id="CHEBI:30616"/>
    </ligand>
</feature>
<protein>
    <recommendedName>
        <fullName evidence="2">non-specific serine/threonine protein kinase</fullName>
        <ecNumber evidence="2">2.7.11.1</ecNumber>
    </recommendedName>
</protein>
<dbReference type="AlphaFoldDB" id="A0A0B3C017"/>
<dbReference type="RefSeq" id="WP_039606765.1">
    <property type="nucleotide sequence ID" value="NZ_FMUP01000002.1"/>
</dbReference>
<dbReference type="PROSITE" id="PS00107">
    <property type="entry name" value="PROTEIN_KINASE_ATP"/>
    <property type="match status" value="1"/>
</dbReference>
<dbReference type="InterPro" id="IPR050660">
    <property type="entry name" value="NEK_Ser/Thr_kinase"/>
</dbReference>
<comment type="similarity">
    <text evidence="1">Belongs to the protein kinase superfamily. NEK Ser/Thr protein kinase family. NIMA subfamily.</text>
</comment>
<keyword evidence="10" id="KW-1185">Reference proteome</keyword>
<evidence type="ECO:0000256" key="6">
    <source>
        <dbReference type="ARBA" id="ARBA00022840"/>
    </source>
</evidence>
<dbReference type="OrthoDB" id="9801841at2"/>
<evidence type="ECO:0000256" key="1">
    <source>
        <dbReference type="ARBA" id="ARBA00010886"/>
    </source>
</evidence>
<sequence length="304" mass="33655">MTSIIEPEMTYFAFAQSTAKKTEPRSTCLPPVPDLLCNRYRVERLLGVGGMGAVFRARDLLREQLGDPCPLIAIKTLNNECAEYPDAPTLLHSEFARTVRLKHPNVIRVLHFDIDPASEHPFIVMELLEGITLDQLLLRQPQGLAWSDIHSIGGSVLAAVAHCHERGTVHGDIKLSNILAGKEGVRLFDFGLGHCSQDQLPQLDREHFKAWTPGYAAPEILQGEPASSAADVYSLGCVLLELSGARLKNEPLRQPAQMPTSLWKVLNRAISSLPNQRCSARQLHEAWGKTTQHSLLSKLIARLQ</sequence>
<proteinExistence type="inferred from homology"/>
<dbReference type="PROSITE" id="PS50011">
    <property type="entry name" value="PROTEIN_KINASE_DOM"/>
    <property type="match status" value="1"/>
</dbReference>
<dbReference type="CDD" id="cd14014">
    <property type="entry name" value="STKc_PknB_like"/>
    <property type="match status" value="1"/>
</dbReference>
<comment type="caution">
    <text evidence="9">The sequence shown here is derived from an EMBL/GenBank/DDBJ whole genome shotgun (WGS) entry which is preliminary data.</text>
</comment>
<dbReference type="PANTHER" id="PTHR43671:SF13">
    <property type="entry name" value="SERINE_THREONINE-PROTEIN KINASE NEK2"/>
    <property type="match status" value="1"/>
</dbReference>
<feature type="domain" description="Protein kinase" evidence="8">
    <location>
        <begin position="40"/>
        <end position="304"/>
    </location>
</feature>
<name>A0A0B3C017_9PSED</name>
<dbReference type="SMART" id="SM00220">
    <property type="entry name" value="S_TKc"/>
    <property type="match status" value="1"/>
</dbReference>
<accession>A0A0B3C017</accession>
<dbReference type="Gene3D" id="3.30.200.20">
    <property type="entry name" value="Phosphorylase Kinase, domain 1"/>
    <property type="match status" value="1"/>
</dbReference>
<organism evidence="9 10">
    <name type="scientific">Pseudomonas flexibilis</name>
    <dbReference type="NCBI Taxonomy" id="706570"/>
    <lineage>
        <taxon>Bacteria</taxon>
        <taxon>Pseudomonadati</taxon>
        <taxon>Pseudomonadota</taxon>
        <taxon>Gammaproteobacteria</taxon>
        <taxon>Pseudomonadales</taxon>
        <taxon>Pseudomonadaceae</taxon>
        <taxon>Pseudomonas</taxon>
    </lineage>
</organism>
<reference evidence="9 10" key="1">
    <citation type="submission" date="2014-11" db="EMBL/GenBank/DDBJ databases">
        <title>Genome sequence of Pseudomonas tuomuerensis JCM 14085.</title>
        <authorList>
            <person name="Shin S.-K."/>
            <person name="Yi H."/>
        </authorList>
    </citation>
    <scope>NUCLEOTIDE SEQUENCE [LARGE SCALE GENOMIC DNA]</scope>
    <source>
        <strain evidence="9 10">JCM 14085</strain>
    </source>
</reference>
<evidence type="ECO:0000256" key="4">
    <source>
        <dbReference type="ARBA" id="ARBA00022741"/>
    </source>
</evidence>
<evidence type="ECO:0000256" key="5">
    <source>
        <dbReference type="ARBA" id="ARBA00022777"/>
    </source>
</evidence>
<dbReference type="Pfam" id="PF00069">
    <property type="entry name" value="Pkinase"/>
    <property type="match status" value="1"/>
</dbReference>
<keyword evidence="4 7" id="KW-0547">Nucleotide-binding</keyword>
<dbReference type="EC" id="2.7.11.1" evidence="2"/>
<dbReference type="STRING" id="706570.PT85_12280"/>
<evidence type="ECO:0000256" key="7">
    <source>
        <dbReference type="PROSITE-ProRule" id="PRU10141"/>
    </source>
</evidence>
<dbReference type="InterPro" id="IPR000719">
    <property type="entry name" value="Prot_kinase_dom"/>
</dbReference>
<dbReference type="EMBL" id="JTAK01000004">
    <property type="protein sequence ID" value="KHO64942.1"/>
    <property type="molecule type" value="Genomic_DNA"/>
</dbReference>